<sequence>MMIPNVVYGWIQVNGGIADLRLAKHSTLASSPEDAELFVPLHEASAKQLYQVKRGRADASNASPAVFSQTGNSTLAGIGSFLPRKLLFAVRFMGQSVLETEGC</sequence>
<dbReference type="EMBL" id="OZ037947">
    <property type="protein sequence ID" value="CAL1707983.1"/>
    <property type="molecule type" value="Genomic_DNA"/>
</dbReference>
<proteinExistence type="predicted"/>
<keyword evidence="2" id="KW-1185">Reference proteome</keyword>
<evidence type="ECO:0000313" key="2">
    <source>
        <dbReference type="Proteomes" id="UP001497453"/>
    </source>
</evidence>
<reference evidence="2" key="1">
    <citation type="submission" date="2024-04" db="EMBL/GenBank/DDBJ databases">
        <authorList>
            <person name="Shaw F."/>
            <person name="Minotto A."/>
        </authorList>
    </citation>
    <scope>NUCLEOTIDE SEQUENCE [LARGE SCALE GENOMIC DNA]</scope>
</reference>
<organism evidence="1 2">
    <name type="scientific">Somion occarium</name>
    <dbReference type="NCBI Taxonomy" id="3059160"/>
    <lineage>
        <taxon>Eukaryota</taxon>
        <taxon>Fungi</taxon>
        <taxon>Dikarya</taxon>
        <taxon>Basidiomycota</taxon>
        <taxon>Agaricomycotina</taxon>
        <taxon>Agaricomycetes</taxon>
        <taxon>Polyporales</taxon>
        <taxon>Cerrenaceae</taxon>
        <taxon>Somion</taxon>
    </lineage>
</organism>
<protein>
    <submittedName>
        <fullName evidence="1">Uncharacterized protein</fullName>
    </submittedName>
</protein>
<evidence type="ECO:0000313" key="1">
    <source>
        <dbReference type="EMBL" id="CAL1707983.1"/>
    </source>
</evidence>
<accession>A0ABP1DLR5</accession>
<dbReference type="Proteomes" id="UP001497453">
    <property type="component" value="Chromosome 4"/>
</dbReference>
<gene>
    <name evidence="1" type="ORF">GFSPODELE1_LOCUS6632</name>
</gene>
<name>A0ABP1DLR5_9APHY</name>